<keyword evidence="1" id="KW-0732">Signal</keyword>
<dbReference type="PANTHER" id="PTHR34599">
    <property type="entry name" value="PEROXIDASE-RELATED"/>
    <property type="match status" value="1"/>
</dbReference>
<dbReference type="Proteomes" id="UP000822688">
    <property type="component" value="Chromosome 6"/>
</dbReference>
<reference evidence="3 4" key="1">
    <citation type="submission" date="2020-06" db="EMBL/GenBank/DDBJ databases">
        <title>WGS assembly of Ceratodon purpureus strain R40.</title>
        <authorList>
            <person name="Carey S.B."/>
            <person name="Jenkins J."/>
            <person name="Shu S."/>
            <person name="Lovell J.T."/>
            <person name="Sreedasyam A."/>
            <person name="Maumus F."/>
            <person name="Tiley G.P."/>
            <person name="Fernandez-Pozo N."/>
            <person name="Barry K."/>
            <person name="Chen C."/>
            <person name="Wang M."/>
            <person name="Lipzen A."/>
            <person name="Daum C."/>
            <person name="Saski C.A."/>
            <person name="Payton A.C."/>
            <person name="Mcbreen J.C."/>
            <person name="Conrad R.E."/>
            <person name="Kollar L.M."/>
            <person name="Olsson S."/>
            <person name="Huttunen S."/>
            <person name="Landis J.B."/>
            <person name="Wickett N.J."/>
            <person name="Johnson M.G."/>
            <person name="Rensing S.A."/>
            <person name="Grimwood J."/>
            <person name="Schmutz J."/>
            <person name="Mcdaniel S.F."/>
        </authorList>
    </citation>
    <scope>NUCLEOTIDE SEQUENCE [LARGE SCALE GENOMIC DNA]</scope>
    <source>
        <strain evidence="3 4">R40</strain>
    </source>
</reference>
<dbReference type="EMBL" id="CM026427">
    <property type="protein sequence ID" value="KAG0570117.1"/>
    <property type="molecule type" value="Genomic_DNA"/>
</dbReference>
<sequence length="482" mass="52911">MGRFTRLPIVVICALTLIAMDAPAVVSGASKPIDNVATEWSYLAGVIICAQPQPLELGPPIEPNIILAQLHLAQWHALIALKNTGACTTQEIVVAFASHKILSNYFPLQQYGRIDPLLYAQLKNLGPSDTQKKLGKQLGQAVALDLIQKYLPGREFALEAMRDALDSEIKNPRPGVWRYLNNTPAGRAAAFFIFYNLPVSQPYVVPDPTVFIKAFLSEVKPPKVPSAEWNEEYNIEKDIGRADWPGRTPEMNLIAVNSGCLKSYDPSTPELTTCNSETTWATVVRASLPKRTSLYDTVVTLAKLHVAMHDALIVLTTLQYGFWFWRPEMAYKTGDSTHAPIPNWTPYIPTPPHPEFPSGAVTSFSAAATILNSAIGKNVPFTIPSGGVWGPFCPIQGPIGSLSFDSYDDFVVYFQKSRLYAGAHFNDSVVDGLKVGDSVGDYVLANWGVEVPAGVLPKSTYLTVFAELPKVQTEFDPIRLVY</sequence>
<dbReference type="Pfam" id="PF22778">
    <property type="entry name" value="VCPO_2nd"/>
    <property type="match status" value="1"/>
</dbReference>
<protein>
    <recommendedName>
        <fullName evidence="2">Vanadium-dependent haloperoxidase NapH1-like second helical-bundle domain-containing protein</fullName>
    </recommendedName>
</protein>
<proteinExistence type="predicted"/>
<feature type="signal peptide" evidence="1">
    <location>
        <begin position="1"/>
        <end position="28"/>
    </location>
</feature>
<evidence type="ECO:0000259" key="2">
    <source>
        <dbReference type="Pfam" id="PF22778"/>
    </source>
</evidence>
<name>A0A8T0HH92_CERPU</name>
<evidence type="ECO:0000313" key="4">
    <source>
        <dbReference type="Proteomes" id="UP000822688"/>
    </source>
</evidence>
<keyword evidence="4" id="KW-1185">Reference proteome</keyword>
<comment type="caution">
    <text evidence="3">The sequence shown here is derived from an EMBL/GenBank/DDBJ whole genome shotgun (WGS) entry which is preliminary data.</text>
</comment>
<evidence type="ECO:0000256" key="1">
    <source>
        <dbReference type="SAM" id="SignalP"/>
    </source>
</evidence>
<dbReference type="InterPro" id="IPR052559">
    <property type="entry name" value="V-haloperoxidase"/>
</dbReference>
<feature type="chain" id="PRO_5036435071" description="Vanadium-dependent haloperoxidase NapH1-like second helical-bundle domain-containing protein" evidence="1">
    <location>
        <begin position="29"/>
        <end position="482"/>
    </location>
</feature>
<dbReference type="AlphaFoldDB" id="A0A8T0HH92"/>
<dbReference type="SUPFAM" id="SSF48317">
    <property type="entry name" value="Acid phosphatase/Vanadium-dependent haloperoxidase"/>
    <property type="match status" value="1"/>
</dbReference>
<dbReference type="InterPro" id="IPR036938">
    <property type="entry name" value="PAP2/HPO_sf"/>
</dbReference>
<dbReference type="PANTHER" id="PTHR34599:SF1">
    <property type="entry name" value="PHOSPHATIDIC ACID PHOSPHATASE TYPE 2_HALOPEROXIDASE DOMAIN-CONTAINING PROTEIN"/>
    <property type="match status" value="1"/>
</dbReference>
<dbReference type="InterPro" id="IPR055161">
    <property type="entry name" value="NapH1-like_2nd"/>
</dbReference>
<gene>
    <name evidence="3" type="ORF">KC19_6G139800</name>
</gene>
<dbReference type="EMBL" id="CM026427">
    <property type="protein sequence ID" value="KAG0570116.1"/>
    <property type="molecule type" value="Genomic_DNA"/>
</dbReference>
<dbReference type="CDD" id="cd03398">
    <property type="entry name" value="PAP2_haloperoxidase"/>
    <property type="match status" value="1"/>
</dbReference>
<feature type="domain" description="Vanadium-dependent haloperoxidase NapH1-like second helical-bundle" evidence="2">
    <location>
        <begin position="336"/>
        <end position="442"/>
    </location>
</feature>
<accession>A0A8T0HH92</accession>
<dbReference type="Gene3D" id="1.10.606.20">
    <property type="match status" value="1"/>
</dbReference>
<organism evidence="3 4">
    <name type="scientific">Ceratodon purpureus</name>
    <name type="common">Fire moss</name>
    <name type="synonym">Dicranum purpureum</name>
    <dbReference type="NCBI Taxonomy" id="3225"/>
    <lineage>
        <taxon>Eukaryota</taxon>
        <taxon>Viridiplantae</taxon>
        <taxon>Streptophyta</taxon>
        <taxon>Embryophyta</taxon>
        <taxon>Bryophyta</taxon>
        <taxon>Bryophytina</taxon>
        <taxon>Bryopsida</taxon>
        <taxon>Dicranidae</taxon>
        <taxon>Pseudoditrichales</taxon>
        <taxon>Ditrichaceae</taxon>
        <taxon>Ceratodon</taxon>
    </lineage>
</organism>
<evidence type="ECO:0000313" key="3">
    <source>
        <dbReference type="EMBL" id="KAG0570117.1"/>
    </source>
</evidence>